<dbReference type="OMA" id="IQPNNEA"/>
<dbReference type="PANTHER" id="PTHR33905:SF1">
    <property type="entry name" value="CST COMPLEX SUBUNIT TEN1"/>
    <property type="match status" value="1"/>
</dbReference>
<dbReference type="InterPro" id="IPR029146">
    <property type="entry name" value="Ten1_animal_plant"/>
</dbReference>
<sequence>MLAAGEICQIEEILRDNMSNRSVRVTGRLDAFDAATATASISFQNAAMKVATDQLVNVELTIGSLYQFIGETYLHNGELRLRARIGRHVDGLDVQMFLDALKLRREFLKTTMAA</sequence>
<dbReference type="EMBL" id="KK583193">
    <property type="protein sequence ID" value="KDO33108.1"/>
    <property type="molecule type" value="Genomic_DNA"/>
</dbReference>
<organism evidence="1 2">
    <name type="scientific">Saprolegnia parasitica (strain CBS 223.65)</name>
    <dbReference type="NCBI Taxonomy" id="695850"/>
    <lineage>
        <taxon>Eukaryota</taxon>
        <taxon>Sar</taxon>
        <taxon>Stramenopiles</taxon>
        <taxon>Oomycota</taxon>
        <taxon>Saprolegniomycetes</taxon>
        <taxon>Saprolegniales</taxon>
        <taxon>Saprolegniaceae</taxon>
        <taxon>Saprolegnia</taxon>
    </lineage>
</organism>
<dbReference type="GO" id="GO:1990879">
    <property type="term" value="C:CST complex"/>
    <property type="evidence" value="ECO:0007669"/>
    <property type="project" value="InterPro"/>
</dbReference>
<dbReference type="Pfam" id="PF15490">
    <property type="entry name" value="Ten1_2"/>
    <property type="match status" value="1"/>
</dbReference>
<protein>
    <recommendedName>
        <fullName evidence="3">CST complex subunit TEN1</fullName>
    </recommendedName>
</protein>
<dbReference type="GO" id="GO:0042162">
    <property type="term" value="F:telomeric DNA binding"/>
    <property type="evidence" value="ECO:0007669"/>
    <property type="project" value="TreeGrafter"/>
</dbReference>
<reference evidence="1 2" key="1">
    <citation type="journal article" date="2013" name="PLoS Genet.">
        <title>Distinctive expansion of potential virulence genes in the genome of the oomycete fish pathogen Saprolegnia parasitica.</title>
        <authorList>
            <person name="Jiang R.H."/>
            <person name="de Bruijn I."/>
            <person name="Haas B.J."/>
            <person name="Belmonte R."/>
            <person name="Lobach L."/>
            <person name="Christie J."/>
            <person name="van den Ackerveken G."/>
            <person name="Bottin A."/>
            <person name="Bulone V."/>
            <person name="Diaz-Moreno S.M."/>
            <person name="Dumas B."/>
            <person name="Fan L."/>
            <person name="Gaulin E."/>
            <person name="Govers F."/>
            <person name="Grenville-Briggs L.J."/>
            <person name="Horner N.R."/>
            <person name="Levin J.Z."/>
            <person name="Mammella M."/>
            <person name="Meijer H.J."/>
            <person name="Morris P."/>
            <person name="Nusbaum C."/>
            <person name="Oome S."/>
            <person name="Phillips A.J."/>
            <person name="van Rooyen D."/>
            <person name="Rzeszutek E."/>
            <person name="Saraiva M."/>
            <person name="Secombes C.J."/>
            <person name="Seidl M.F."/>
            <person name="Snel B."/>
            <person name="Stassen J.H."/>
            <person name="Sykes S."/>
            <person name="Tripathy S."/>
            <person name="van den Berg H."/>
            <person name="Vega-Arreguin J.C."/>
            <person name="Wawra S."/>
            <person name="Young S.K."/>
            <person name="Zeng Q."/>
            <person name="Dieguez-Uribeondo J."/>
            <person name="Russ C."/>
            <person name="Tyler B.M."/>
            <person name="van West P."/>
        </authorList>
    </citation>
    <scope>NUCLEOTIDE SEQUENCE [LARGE SCALE GENOMIC DNA]</scope>
    <source>
        <strain evidence="1 2">CBS 223.65</strain>
    </source>
</reference>
<dbReference type="GO" id="GO:0032211">
    <property type="term" value="P:negative regulation of telomere maintenance via telomerase"/>
    <property type="evidence" value="ECO:0007669"/>
    <property type="project" value="TreeGrafter"/>
</dbReference>
<gene>
    <name evidence="1" type="ORF">SPRG_01920</name>
</gene>
<dbReference type="Gene3D" id="2.40.50.140">
    <property type="entry name" value="Nucleic acid-binding proteins"/>
    <property type="match status" value="1"/>
</dbReference>
<dbReference type="GeneID" id="24124497"/>
<proteinExistence type="predicted"/>
<dbReference type="GO" id="GO:0010521">
    <property type="term" value="F:telomerase inhibitor activity"/>
    <property type="evidence" value="ECO:0007669"/>
    <property type="project" value="TreeGrafter"/>
</dbReference>
<evidence type="ECO:0000313" key="2">
    <source>
        <dbReference type="Proteomes" id="UP000030745"/>
    </source>
</evidence>
<dbReference type="GO" id="GO:0003697">
    <property type="term" value="F:single-stranded DNA binding"/>
    <property type="evidence" value="ECO:0007669"/>
    <property type="project" value="InterPro"/>
</dbReference>
<dbReference type="VEuPathDB" id="FungiDB:SPRG_01920"/>
<dbReference type="OrthoDB" id="342190at2759"/>
<name>A0A067CRI1_SAPPC</name>
<dbReference type="PANTHER" id="PTHR33905">
    <property type="entry name" value="CST COMPLEX SUBUNIT TEN1"/>
    <property type="match status" value="1"/>
</dbReference>
<evidence type="ECO:0000313" key="1">
    <source>
        <dbReference type="EMBL" id="KDO33108.1"/>
    </source>
</evidence>
<dbReference type="RefSeq" id="XP_012195875.1">
    <property type="nucleotide sequence ID" value="XM_012340485.1"/>
</dbReference>
<dbReference type="KEGG" id="spar:SPRG_01920"/>
<dbReference type="InterPro" id="IPR012340">
    <property type="entry name" value="NA-bd_OB-fold"/>
</dbReference>
<dbReference type="Proteomes" id="UP000030745">
    <property type="component" value="Unassembled WGS sequence"/>
</dbReference>
<evidence type="ECO:0008006" key="3">
    <source>
        <dbReference type="Google" id="ProtNLM"/>
    </source>
</evidence>
<keyword evidence="2" id="KW-1185">Reference proteome</keyword>
<dbReference type="AlphaFoldDB" id="A0A067CRI1"/>
<accession>A0A067CRI1</accession>